<dbReference type="InterPro" id="IPR013968">
    <property type="entry name" value="PKS_KR"/>
</dbReference>
<dbReference type="SMART" id="SM00829">
    <property type="entry name" value="PKS_ER"/>
    <property type="match status" value="1"/>
</dbReference>
<dbReference type="PROSITE" id="PS52019">
    <property type="entry name" value="PKS_MFAS_DH"/>
    <property type="match status" value="1"/>
</dbReference>
<evidence type="ECO:0000256" key="2">
    <source>
        <dbReference type="ARBA" id="ARBA00022553"/>
    </source>
</evidence>
<reference evidence="10 11" key="1">
    <citation type="submission" date="2015-03" db="EMBL/GenBank/DDBJ databases">
        <title>RNA-seq based gene annotation and comparative genomics of four Zymoseptoria species reveal species-specific pathogenicity related genes and transposable element activity.</title>
        <authorList>
            <person name="Grandaubert J."/>
            <person name="Bhattacharyya A."/>
            <person name="Stukenbrock E.H."/>
        </authorList>
    </citation>
    <scope>NUCLEOTIDE SEQUENCE [LARGE SCALE GENOMIC DNA]</scope>
    <source>
        <strain evidence="10 11">Zb18110</strain>
    </source>
</reference>
<dbReference type="Pfam" id="PF13602">
    <property type="entry name" value="ADH_zinc_N_2"/>
    <property type="match status" value="1"/>
</dbReference>
<gene>
    <name evidence="10" type="ORF">TI39_contig373g00010</name>
</gene>
<dbReference type="InterPro" id="IPR020841">
    <property type="entry name" value="PKS_Beta-ketoAc_synthase_dom"/>
</dbReference>
<keyword evidence="11" id="KW-1185">Reference proteome</keyword>
<dbReference type="InterPro" id="IPR036736">
    <property type="entry name" value="ACP-like_sf"/>
</dbReference>
<evidence type="ECO:0000313" key="10">
    <source>
        <dbReference type="EMBL" id="KJX99114.1"/>
    </source>
</evidence>
<dbReference type="InterPro" id="IPR016039">
    <property type="entry name" value="Thiolase-like"/>
</dbReference>
<dbReference type="Pfam" id="PF00698">
    <property type="entry name" value="Acyl_transf_1"/>
    <property type="match status" value="1"/>
</dbReference>
<evidence type="ECO:0000259" key="8">
    <source>
        <dbReference type="PROSITE" id="PS52004"/>
    </source>
</evidence>
<keyword evidence="3" id="KW-0808">Transferase</keyword>
<protein>
    <submittedName>
        <fullName evidence="10">Polyketide synthase like protein</fullName>
    </submittedName>
</protein>
<dbReference type="InterPro" id="IPR001227">
    <property type="entry name" value="Ac_transferase_dom_sf"/>
</dbReference>
<dbReference type="GO" id="GO:0004312">
    <property type="term" value="F:fatty acid synthase activity"/>
    <property type="evidence" value="ECO:0007669"/>
    <property type="project" value="TreeGrafter"/>
</dbReference>
<dbReference type="Pfam" id="PF08240">
    <property type="entry name" value="ADH_N"/>
    <property type="match status" value="1"/>
</dbReference>
<dbReference type="SUPFAM" id="SSF51735">
    <property type="entry name" value="NAD(P)-binding Rossmann-fold domains"/>
    <property type="match status" value="2"/>
</dbReference>
<dbReference type="Pfam" id="PF16197">
    <property type="entry name" value="KAsynt_C_assoc"/>
    <property type="match status" value="1"/>
</dbReference>
<dbReference type="OrthoDB" id="329835at2759"/>
<name>A0A0F4GNW6_9PEZI</name>
<dbReference type="SUPFAM" id="SSF52151">
    <property type="entry name" value="FabD/lysophospholipase-like"/>
    <property type="match status" value="1"/>
</dbReference>
<dbReference type="InterPro" id="IPR020806">
    <property type="entry name" value="PKS_PP-bd"/>
</dbReference>
<dbReference type="Pfam" id="PF21089">
    <property type="entry name" value="PKS_DH_N"/>
    <property type="match status" value="1"/>
</dbReference>
<feature type="region of interest" description="Disordered" evidence="6">
    <location>
        <begin position="1280"/>
        <end position="1331"/>
    </location>
</feature>
<feature type="domain" description="Ketosynthase family 3 (KS3)" evidence="8">
    <location>
        <begin position="2"/>
        <end position="427"/>
    </location>
</feature>
<dbReference type="InterPro" id="IPR014030">
    <property type="entry name" value="Ketoacyl_synth_N"/>
</dbReference>
<evidence type="ECO:0000256" key="1">
    <source>
        <dbReference type="ARBA" id="ARBA00022450"/>
    </source>
</evidence>
<evidence type="ECO:0000259" key="7">
    <source>
        <dbReference type="PROSITE" id="PS50075"/>
    </source>
</evidence>
<dbReference type="PROSITE" id="PS50075">
    <property type="entry name" value="CARRIER"/>
    <property type="match status" value="1"/>
</dbReference>
<dbReference type="InterPro" id="IPR020807">
    <property type="entry name" value="PKS_DH"/>
</dbReference>
<feature type="domain" description="PKS/mFAS DH" evidence="9">
    <location>
        <begin position="915"/>
        <end position="1236"/>
    </location>
</feature>
<dbReference type="Gene3D" id="3.40.47.10">
    <property type="match status" value="1"/>
</dbReference>
<feature type="region of interest" description="C-terminal hotdog fold" evidence="5">
    <location>
        <begin position="1079"/>
        <end position="1236"/>
    </location>
</feature>
<dbReference type="Pfam" id="PF02801">
    <property type="entry name" value="Ketoacyl-synt_C"/>
    <property type="match status" value="1"/>
</dbReference>
<dbReference type="InterPro" id="IPR009081">
    <property type="entry name" value="PP-bd_ACP"/>
</dbReference>
<dbReference type="SMART" id="SM00826">
    <property type="entry name" value="PKS_DH"/>
    <property type="match status" value="1"/>
</dbReference>
<feature type="domain" description="Carrier" evidence="7">
    <location>
        <begin position="2167"/>
        <end position="2244"/>
    </location>
</feature>
<dbReference type="PANTHER" id="PTHR43775:SF13">
    <property type="entry name" value="POLYKETIDE SYNTHASE 1"/>
    <property type="match status" value="1"/>
</dbReference>
<dbReference type="SMART" id="SM00825">
    <property type="entry name" value="PKS_KS"/>
    <property type="match status" value="1"/>
</dbReference>
<dbReference type="Gene3D" id="1.10.1200.10">
    <property type="entry name" value="ACP-like"/>
    <property type="match status" value="1"/>
</dbReference>
<evidence type="ECO:0000256" key="4">
    <source>
        <dbReference type="ARBA" id="ARBA00023268"/>
    </source>
</evidence>
<dbReference type="InterPro" id="IPR016036">
    <property type="entry name" value="Malonyl_transacylase_ACP-bd"/>
</dbReference>
<dbReference type="InterPro" id="IPR036291">
    <property type="entry name" value="NAD(P)-bd_dom_sf"/>
</dbReference>
<dbReference type="GO" id="GO:0006633">
    <property type="term" value="P:fatty acid biosynthetic process"/>
    <property type="evidence" value="ECO:0007669"/>
    <property type="project" value="TreeGrafter"/>
</dbReference>
<dbReference type="InterPro" id="IPR049552">
    <property type="entry name" value="PKS_DH_N"/>
</dbReference>
<organism evidence="10 11">
    <name type="scientific">Zymoseptoria brevis</name>
    <dbReference type="NCBI Taxonomy" id="1047168"/>
    <lineage>
        <taxon>Eukaryota</taxon>
        <taxon>Fungi</taxon>
        <taxon>Dikarya</taxon>
        <taxon>Ascomycota</taxon>
        <taxon>Pezizomycotina</taxon>
        <taxon>Dothideomycetes</taxon>
        <taxon>Dothideomycetidae</taxon>
        <taxon>Mycosphaerellales</taxon>
        <taxon>Mycosphaerellaceae</taxon>
        <taxon>Zymoseptoria</taxon>
    </lineage>
</organism>
<dbReference type="CDD" id="cd00833">
    <property type="entry name" value="PKS"/>
    <property type="match status" value="1"/>
</dbReference>
<dbReference type="SUPFAM" id="SSF53901">
    <property type="entry name" value="Thiolase-like"/>
    <property type="match status" value="1"/>
</dbReference>
<dbReference type="InterPro" id="IPR042104">
    <property type="entry name" value="PKS_dehydratase_sf"/>
</dbReference>
<evidence type="ECO:0000313" key="11">
    <source>
        <dbReference type="Proteomes" id="UP000033647"/>
    </source>
</evidence>
<dbReference type="GO" id="GO:0031177">
    <property type="term" value="F:phosphopantetheine binding"/>
    <property type="evidence" value="ECO:0007669"/>
    <property type="project" value="InterPro"/>
</dbReference>
<dbReference type="Gene3D" id="3.40.366.10">
    <property type="entry name" value="Malonyl-Coenzyme A Acyl Carrier Protein, domain 2"/>
    <property type="match status" value="1"/>
</dbReference>
<dbReference type="SMART" id="SM00823">
    <property type="entry name" value="PKS_PP"/>
    <property type="match status" value="1"/>
</dbReference>
<dbReference type="InterPro" id="IPR016035">
    <property type="entry name" value="Acyl_Trfase/lysoPLipase"/>
</dbReference>
<dbReference type="InterPro" id="IPR013154">
    <property type="entry name" value="ADH-like_N"/>
</dbReference>
<dbReference type="EMBL" id="LAFY01000365">
    <property type="protein sequence ID" value="KJX99114.1"/>
    <property type="molecule type" value="Genomic_DNA"/>
</dbReference>
<evidence type="ECO:0000256" key="6">
    <source>
        <dbReference type="SAM" id="MobiDB-lite"/>
    </source>
</evidence>
<feature type="region of interest" description="N-terminal hotdog fold" evidence="5">
    <location>
        <begin position="915"/>
        <end position="1050"/>
    </location>
</feature>
<dbReference type="InterPro" id="IPR049551">
    <property type="entry name" value="PKS_DH_C"/>
</dbReference>
<keyword evidence="4" id="KW-0511">Multifunctional enzyme</keyword>
<dbReference type="InterPro" id="IPR014031">
    <property type="entry name" value="Ketoacyl_synth_C"/>
</dbReference>
<dbReference type="Gene3D" id="3.90.180.10">
    <property type="entry name" value="Medium-chain alcohol dehydrogenases, catalytic domain"/>
    <property type="match status" value="1"/>
</dbReference>
<dbReference type="InterPro" id="IPR014043">
    <property type="entry name" value="Acyl_transferase_dom"/>
</dbReference>
<feature type="active site" description="Proton donor; for dehydratase activity" evidence="5">
    <location>
        <position position="1144"/>
    </location>
</feature>
<dbReference type="GO" id="GO:1901336">
    <property type="term" value="P:lactone biosynthetic process"/>
    <property type="evidence" value="ECO:0007669"/>
    <property type="project" value="UniProtKB-ARBA"/>
</dbReference>
<accession>A0A0F4GNW6</accession>
<dbReference type="GO" id="GO:0016491">
    <property type="term" value="F:oxidoreductase activity"/>
    <property type="evidence" value="ECO:0007669"/>
    <property type="project" value="InterPro"/>
</dbReference>
<dbReference type="PANTHER" id="PTHR43775">
    <property type="entry name" value="FATTY ACID SYNTHASE"/>
    <property type="match status" value="1"/>
</dbReference>
<dbReference type="Pfam" id="PF00109">
    <property type="entry name" value="ketoacyl-synt"/>
    <property type="match status" value="1"/>
</dbReference>
<comment type="caution">
    <text evidence="10">The sequence shown here is derived from an EMBL/GenBank/DDBJ whole genome shotgun (WGS) entry which is preliminary data.</text>
</comment>
<evidence type="ECO:0000256" key="5">
    <source>
        <dbReference type="PROSITE-ProRule" id="PRU01363"/>
    </source>
</evidence>
<dbReference type="InterPro" id="IPR057326">
    <property type="entry name" value="KR_dom"/>
</dbReference>
<feature type="active site" description="Proton acceptor; for dehydratase activity" evidence="5">
    <location>
        <position position="947"/>
    </location>
</feature>
<dbReference type="SUPFAM" id="SSF47336">
    <property type="entry name" value="ACP-like"/>
    <property type="match status" value="1"/>
</dbReference>
<dbReference type="SUPFAM" id="SSF55048">
    <property type="entry name" value="Probable ACP-binding domain of malonyl-CoA ACP transacylase"/>
    <property type="match status" value="1"/>
</dbReference>
<proteinExistence type="predicted"/>
<dbReference type="Gene3D" id="3.40.50.720">
    <property type="entry name" value="NAD(P)-binding Rossmann-like Domain"/>
    <property type="match status" value="1"/>
</dbReference>
<dbReference type="InterPro" id="IPR032821">
    <property type="entry name" value="PKS_assoc"/>
</dbReference>
<dbReference type="InterPro" id="IPR020843">
    <property type="entry name" value="ER"/>
</dbReference>
<dbReference type="PROSITE" id="PS52004">
    <property type="entry name" value="KS3_2"/>
    <property type="match status" value="1"/>
</dbReference>
<dbReference type="Gene3D" id="3.10.129.110">
    <property type="entry name" value="Polyketide synthase dehydratase"/>
    <property type="match status" value="1"/>
</dbReference>
<dbReference type="CDD" id="cd05195">
    <property type="entry name" value="enoyl_red"/>
    <property type="match status" value="1"/>
</dbReference>
<sequence length="2248" mass="243545">MADDIAIVGYACRLPGHVSTPDDLWELCTRGRNGWSEIPEERFSSGAFHHPNPLKPGTFNPKGGFFLKDDISKFDAPFFNLTKKEAISLDPQQRLLLECTYEALENAGFPRESYAGRKVGVYVGGNFADYELMNVRDLETAPVFQATGCAPAMQANRISHFFDFRGPSMTIDTACSGSLVALHHAVQSLARGETSEGIVAGCRLNILPDYFVTMSMSQLLNDHGKTFAFDERADGGFAKGEGAGVLVLKPLKDAIRDKDSIRAVITKTGVNQDGKTIGITNPNGDAQQSLVQQMYSDANIDPAECAFAECHGTGTKVGDPIEARAIHQSLSHLRSPEDPLYIGSVKSNVGHLEGASGVISMIKASLMLEKELLLPNANFRVANPAIPMEDWNMKVLNSTRPWPKGKHYVDVSNYGFGGTNAHAILQMAPRETRRPPQADNTQPEDPSVKLFLTSANDQDALKKRMNDLTVYIEQRPEVFEKSLCANVAYTLGARRSHLRYRLAVPATCLAELSNSMTTNSIRLTRSLDAPKLGFVFTGQGAQWPQMGMGLMREYPIFAAAINRADEHLRSLGAEFSLSAELLLPKKMSRINNPEISQPACTAVQIALVDLFRSWGIQPSSVVGHSSGEIAAAYTAGAFDADTAMGLAYFRGLMTLKLKAAYPDLEGGMIAIGLGPNDVAPYLEKISKGYATIACINSPTSVTVSGDRTAIAELHEILQAENIFNRQLPIDVAYHSNHMAKIADLYLDSISAARPMTNLTCSFVSSVYGRHLEGSQIEPQYWVDNLISPVRFANAVALMCSDSERPDMLIEFGPHAALKGPILDSMKAQGLTPEDISYSACLIRNEDALTSVLTAAGAAYMRGVPLDTLAINFPHSQAQSCALLTDLPRYPWQHSTSYWHSSRLARKHIARSGERNDVLGALAAYSNDLEPTWRNIIRLDDIPWLRHHKMQGLPVFPFAGYIAMAIEAAKQESQFQKLEFDGFELHEIVVSAAMVLDDASDTEATITLRPHNEASRGYSKTWKEFRICSWGEGPGWTENCRGLVRATNSRAREHQAFASCQQLEVKVLGSREEVITASATQEVCQKLIYEDLDRVGAGYGTSFQGLRNCFSGAEHSRGDIFVQDTKNLMPKAFEPELVIHPSLLDIFLHLTWPILGAGQGSFENLYMPTSVQSVKIQMDSVKQTGEHLQVWCAGTPDLAAPKPTTFDMHATKPGEQGRPVIEFKGFVMTPLGNADSTSAPIEKICYKMVAEPFEPYGRKDSPFEDARKDSPLDSPKGFTLLNGTNGTNGHAHTNGNGTNGHAHTNGNGTNGHAITNGNGTNGHAITNGNGTNGHLTQLNGTNGVNGAAVNGDHAAETSDITVVHFGNCDKLSSDVSESIHYNSGLDAPINVLGSVDCSGKRVVLLQASGTSLADVSSADFDSLKQVLLTGAQVIWVYAKDEPESGMSVGLARTIRAENMSKIYTLGVDSSELQGSWSVMAIEQAMQCLWFSPPEEAVRDAEFTASRGHLSILRVVDDDQLNDFMRSQTGTAVFQKQDFAQPDRRLRMKIESAGALDTLYWEDEPVEELNDDAIEIEVRATGVNFKDIVVSMGQVSQPYIGVECSGVVASIGKNVTNVQVGQRVMAMTTGAYSTYARCLATSAFPIADSVSFEEAATIPVIFATAYYALFDCARLEEGETILIHAAAGGVGQAAIMLAKTVGAKILATVGSADKKQFLMEQYSIPEENIFYSRDASFGPMVRHTTGQAGVDVVLNSLAGELLRESWDCLAPFGRFIEIGKADITQNGRLDMLKFEYNCTFSSVDLTKVAAYKPKLMQRLLSDVHKLIASGTISPISPVKTFPISETEAAFRALQSGRIFGKLVVVPREGDQIRATTRKVGDDLLRSDATYVIIGGTGGLGRSMARWMSMKGARNIVLTSRSASMNDRVQALADDLSPHGTKLVVKACDVSDMVSVKQLVEQDLHGLPQIRGIVHGAMVLEDMLYEQMSIDSFRKVTACKVQGAQNLHQVLAGQELDFFVALSSVAGVVGNRGQAAYAAANVFLDSFMEWRRSQGLPGASIDLAAISNIGYLADGSDARREEVLKNIGGQTLDESQVLALLAAAVTGKLQSCGGQCITGLGNATKESFWISDSKFAVLKETVDSQDGGAGADAANVPLLKLIRTASTPEDASTALYEALAIKIANVLVLPEDAIKPSQTLKALGLDSLVAIEIRNYIARETEVNLQVLELLSSGSILNLVHLILKKMGIEV</sequence>
<evidence type="ECO:0000259" key="9">
    <source>
        <dbReference type="PROSITE" id="PS52019"/>
    </source>
</evidence>
<keyword evidence="1" id="KW-0596">Phosphopantetheine</keyword>
<evidence type="ECO:0000256" key="3">
    <source>
        <dbReference type="ARBA" id="ARBA00022679"/>
    </source>
</evidence>
<keyword evidence="2" id="KW-0597">Phosphoprotein</keyword>
<dbReference type="Pfam" id="PF23297">
    <property type="entry name" value="ACP_SdgA_C"/>
    <property type="match status" value="1"/>
</dbReference>
<dbReference type="SUPFAM" id="SSF50129">
    <property type="entry name" value="GroES-like"/>
    <property type="match status" value="1"/>
</dbReference>
<feature type="compositionally biased region" description="Low complexity" evidence="6">
    <location>
        <begin position="1281"/>
        <end position="1331"/>
    </location>
</feature>
<dbReference type="InterPro" id="IPR050091">
    <property type="entry name" value="PKS_NRPS_Biosynth_Enz"/>
</dbReference>
<dbReference type="Proteomes" id="UP000033647">
    <property type="component" value="Unassembled WGS sequence"/>
</dbReference>
<dbReference type="SMART" id="SM00827">
    <property type="entry name" value="PKS_AT"/>
    <property type="match status" value="1"/>
</dbReference>
<dbReference type="GO" id="GO:0044550">
    <property type="term" value="P:secondary metabolite biosynthetic process"/>
    <property type="evidence" value="ECO:0007669"/>
    <property type="project" value="UniProtKB-ARBA"/>
</dbReference>
<dbReference type="FunFam" id="3.40.50.720:FF:000209">
    <property type="entry name" value="Polyketide synthase Pks12"/>
    <property type="match status" value="1"/>
</dbReference>
<dbReference type="STRING" id="1047168.A0A0F4GNW6"/>
<dbReference type="InterPro" id="IPR049900">
    <property type="entry name" value="PKS_mFAS_DH"/>
</dbReference>
<dbReference type="InterPro" id="IPR011032">
    <property type="entry name" value="GroES-like_sf"/>
</dbReference>
<dbReference type="Pfam" id="PF14765">
    <property type="entry name" value="PS-DH"/>
    <property type="match status" value="1"/>
</dbReference>
<dbReference type="Pfam" id="PF08659">
    <property type="entry name" value="KR"/>
    <property type="match status" value="1"/>
</dbReference>
<dbReference type="SMART" id="SM00822">
    <property type="entry name" value="PKS_KR"/>
    <property type="match status" value="1"/>
</dbReference>